<keyword evidence="4" id="KW-1185">Reference proteome</keyword>
<evidence type="ECO:0000256" key="1">
    <source>
        <dbReference type="SAM" id="Coils"/>
    </source>
</evidence>
<dbReference type="Proteomes" id="UP000593567">
    <property type="component" value="Unassembled WGS sequence"/>
</dbReference>
<dbReference type="AlphaFoldDB" id="A0A7J7J2E2"/>
<evidence type="ECO:0000313" key="3">
    <source>
        <dbReference type="EMBL" id="KAF6019618.1"/>
    </source>
</evidence>
<evidence type="ECO:0000256" key="2">
    <source>
        <dbReference type="SAM" id="MobiDB-lite"/>
    </source>
</evidence>
<dbReference type="InterPro" id="IPR031974">
    <property type="entry name" value="PDCD7"/>
</dbReference>
<feature type="compositionally biased region" description="Basic and acidic residues" evidence="2">
    <location>
        <begin position="161"/>
        <end position="180"/>
    </location>
</feature>
<feature type="coiled-coil region" evidence="1">
    <location>
        <begin position="1"/>
        <end position="58"/>
    </location>
</feature>
<dbReference type="EMBL" id="VXIV02003218">
    <property type="protein sequence ID" value="KAF6019618.1"/>
    <property type="molecule type" value="Genomic_DNA"/>
</dbReference>
<dbReference type="InterPro" id="IPR052831">
    <property type="entry name" value="Apoptosis_promoter"/>
</dbReference>
<keyword evidence="1" id="KW-0175">Coiled coil</keyword>
<feature type="region of interest" description="Disordered" evidence="2">
    <location>
        <begin position="160"/>
        <end position="180"/>
    </location>
</feature>
<gene>
    <name evidence="3" type="ORF">EB796_022091</name>
</gene>
<dbReference type="PANTHER" id="PTHR48190">
    <property type="entry name" value="PROGRAMMED CELL DEATH PROTEIN 7"/>
    <property type="match status" value="1"/>
</dbReference>
<dbReference type="GO" id="GO:0005689">
    <property type="term" value="C:U12-type spliceosomal complex"/>
    <property type="evidence" value="ECO:0007669"/>
    <property type="project" value="TreeGrafter"/>
</dbReference>
<dbReference type="Pfam" id="PF16021">
    <property type="entry name" value="PDCD7"/>
    <property type="match status" value="1"/>
</dbReference>
<dbReference type="OrthoDB" id="2289628at2759"/>
<protein>
    <submittedName>
        <fullName evidence="3">PDCD7</fullName>
    </submittedName>
</protein>
<proteinExistence type="predicted"/>
<name>A0A7J7J2E2_BUGNE</name>
<evidence type="ECO:0000313" key="4">
    <source>
        <dbReference type="Proteomes" id="UP000593567"/>
    </source>
</evidence>
<accession>A0A7J7J2E2</accession>
<reference evidence="3" key="1">
    <citation type="submission" date="2020-06" db="EMBL/GenBank/DDBJ databases">
        <title>Draft genome of Bugula neritina, a colonial animal packing powerful symbionts and potential medicines.</title>
        <authorList>
            <person name="Rayko M."/>
        </authorList>
    </citation>
    <scope>NUCLEOTIDE SEQUENCE [LARGE SCALE GENOMIC DNA]</scope>
    <source>
        <strain evidence="3">Kwan_BN1</strain>
    </source>
</reference>
<comment type="caution">
    <text evidence="3">The sequence shown here is derived from an EMBL/GenBank/DDBJ whole genome shotgun (WGS) entry which is preliminary data.</text>
</comment>
<organism evidence="3 4">
    <name type="scientific">Bugula neritina</name>
    <name type="common">Brown bryozoan</name>
    <name type="synonym">Sertularia neritina</name>
    <dbReference type="NCBI Taxonomy" id="10212"/>
    <lineage>
        <taxon>Eukaryota</taxon>
        <taxon>Metazoa</taxon>
        <taxon>Spiralia</taxon>
        <taxon>Lophotrochozoa</taxon>
        <taxon>Bryozoa</taxon>
        <taxon>Gymnolaemata</taxon>
        <taxon>Cheilostomatida</taxon>
        <taxon>Flustrina</taxon>
        <taxon>Buguloidea</taxon>
        <taxon>Bugulidae</taxon>
        <taxon>Bugula</taxon>
    </lineage>
</organism>
<sequence>MKKTSELIKLLEKRLNLYKKEEMALKVMLESEHEEKRAKELRIAAVRKRRHHNKLEKQKELWLFGSQEVAEELIPFYKYYTQADQDFNMFMSYRHQWDSYIVADNTPGSSRVPRGWVIPPVPSSTLWSNYINQESEATKSKANRHQSYADDVTVDSSLSHLKQETVQKQEQTAEKLVDTT</sequence>
<dbReference type="PANTHER" id="PTHR48190:SF2">
    <property type="entry name" value="PROGRAMMED CELL DEATH PROTEIN 7"/>
    <property type="match status" value="1"/>
</dbReference>